<evidence type="ECO:0000256" key="3">
    <source>
        <dbReference type="ARBA" id="ARBA00022679"/>
    </source>
</evidence>
<keyword evidence="7" id="KW-0238">DNA-binding</keyword>
<dbReference type="PANTHER" id="PTHR33568">
    <property type="entry name" value="DNA POLYMERASE"/>
    <property type="match status" value="1"/>
</dbReference>
<dbReference type="InterPro" id="IPR004868">
    <property type="entry name" value="DNA-dir_DNA_pol_B_mt/vir"/>
</dbReference>
<keyword evidence="5" id="KW-0235">DNA replication</keyword>
<evidence type="ECO:0000313" key="11">
    <source>
        <dbReference type="Proteomes" id="UP000792457"/>
    </source>
</evidence>
<dbReference type="EC" id="2.7.7.7" evidence="2"/>
<dbReference type="InterPro" id="IPR043502">
    <property type="entry name" value="DNA/RNA_pol_sf"/>
</dbReference>
<feature type="domain" description="DNA-directed DNA polymerase family B mitochondria/virus" evidence="9">
    <location>
        <begin position="68"/>
        <end position="273"/>
    </location>
</feature>
<dbReference type="Proteomes" id="UP000792457">
    <property type="component" value="Unassembled WGS sequence"/>
</dbReference>
<comment type="similarity">
    <text evidence="1">Belongs to the DNA polymerase type-B family.</text>
</comment>
<dbReference type="PANTHER" id="PTHR33568:SF3">
    <property type="entry name" value="DNA-DIRECTED DNA POLYMERASE"/>
    <property type="match status" value="1"/>
</dbReference>
<dbReference type="EMBL" id="KZ309479">
    <property type="protein sequence ID" value="KAG8238965.1"/>
    <property type="molecule type" value="Genomic_DNA"/>
</dbReference>
<keyword evidence="11" id="KW-1185">Reference proteome</keyword>
<dbReference type="GO" id="GO:0003887">
    <property type="term" value="F:DNA-directed DNA polymerase activity"/>
    <property type="evidence" value="ECO:0007669"/>
    <property type="project" value="UniProtKB-KW"/>
</dbReference>
<dbReference type="Gene3D" id="3.90.1600.10">
    <property type="entry name" value="Palm domain of DNA polymerase"/>
    <property type="match status" value="1"/>
</dbReference>
<reference evidence="10" key="1">
    <citation type="submission" date="2013-04" db="EMBL/GenBank/DDBJ databases">
        <authorList>
            <person name="Qu J."/>
            <person name="Murali S.C."/>
            <person name="Bandaranaike D."/>
            <person name="Bellair M."/>
            <person name="Blankenburg K."/>
            <person name="Chao H."/>
            <person name="Dinh H."/>
            <person name="Doddapaneni H."/>
            <person name="Downs B."/>
            <person name="Dugan-Rocha S."/>
            <person name="Elkadiri S."/>
            <person name="Gnanaolivu R.D."/>
            <person name="Hernandez B."/>
            <person name="Javaid M."/>
            <person name="Jayaseelan J.C."/>
            <person name="Lee S."/>
            <person name="Li M."/>
            <person name="Ming W."/>
            <person name="Munidasa M."/>
            <person name="Muniz J."/>
            <person name="Nguyen L."/>
            <person name="Ongeri F."/>
            <person name="Osuji N."/>
            <person name="Pu L.-L."/>
            <person name="Puazo M."/>
            <person name="Qu C."/>
            <person name="Quiroz J."/>
            <person name="Raj R."/>
            <person name="Weissenberger G."/>
            <person name="Xin Y."/>
            <person name="Zou X."/>
            <person name="Han Y."/>
            <person name="Richards S."/>
            <person name="Worley K."/>
            <person name="Muzny D."/>
            <person name="Gibbs R."/>
        </authorList>
    </citation>
    <scope>NUCLEOTIDE SEQUENCE</scope>
    <source>
        <strain evidence="10">Sampled in the wild</strain>
    </source>
</reference>
<keyword evidence="6" id="KW-0239">DNA-directed DNA polymerase</keyword>
<keyword evidence="4" id="KW-0548">Nucleotidyltransferase</keyword>
<dbReference type="GO" id="GO:0006260">
    <property type="term" value="P:DNA replication"/>
    <property type="evidence" value="ECO:0007669"/>
    <property type="project" value="UniProtKB-KW"/>
</dbReference>
<reference evidence="10" key="2">
    <citation type="submission" date="2017-10" db="EMBL/GenBank/DDBJ databases">
        <title>Ladona fulva Genome sequencing and assembly.</title>
        <authorList>
            <person name="Murali S."/>
            <person name="Richards S."/>
            <person name="Bandaranaike D."/>
            <person name="Bellair M."/>
            <person name="Blankenburg K."/>
            <person name="Chao H."/>
            <person name="Dinh H."/>
            <person name="Doddapaneni H."/>
            <person name="Dugan-Rocha S."/>
            <person name="Elkadiri S."/>
            <person name="Gnanaolivu R."/>
            <person name="Hernandez B."/>
            <person name="Skinner E."/>
            <person name="Javaid M."/>
            <person name="Lee S."/>
            <person name="Li M."/>
            <person name="Ming W."/>
            <person name="Munidasa M."/>
            <person name="Muniz J."/>
            <person name="Nguyen L."/>
            <person name="Hughes D."/>
            <person name="Osuji N."/>
            <person name="Pu L.-L."/>
            <person name="Puazo M."/>
            <person name="Qu C."/>
            <person name="Quiroz J."/>
            <person name="Raj R."/>
            <person name="Weissenberger G."/>
            <person name="Xin Y."/>
            <person name="Zou X."/>
            <person name="Han Y."/>
            <person name="Worley K."/>
            <person name="Muzny D."/>
            <person name="Gibbs R."/>
        </authorList>
    </citation>
    <scope>NUCLEOTIDE SEQUENCE</scope>
    <source>
        <strain evidence="10">Sampled in the wild</strain>
    </source>
</reference>
<evidence type="ECO:0000256" key="1">
    <source>
        <dbReference type="ARBA" id="ARBA00005755"/>
    </source>
</evidence>
<evidence type="ECO:0000256" key="8">
    <source>
        <dbReference type="ARBA" id="ARBA00049244"/>
    </source>
</evidence>
<dbReference type="GO" id="GO:0003677">
    <property type="term" value="F:DNA binding"/>
    <property type="evidence" value="ECO:0007669"/>
    <property type="project" value="UniProtKB-KW"/>
</dbReference>
<dbReference type="Pfam" id="PF03175">
    <property type="entry name" value="DNA_pol_B_2"/>
    <property type="match status" value="1"/>
</dbReference>
<dbReference type="InterPro" id="IPR023211">
    <property type="entry name" value="DNA_pol_palm_dom_sf"/>
</dbReference>
<evidence type="ECO:0000256" key="5">
    <source>
        <dbReference type="ARBA" id="ARBA00022705"/>
    </source>
</evidence>
<dbReference type="GO" id="GO:0000166">
    <property type="term" value="F:nucleotide binding"/>
    <property type="evidence" value="ECO:0007669"/>
    <property type="project" value="InterPro"/>
</dbReference>
<protein>
    <recommendedName>
        <fullName evidence="2">DNA-directed DNA polymerase</fullName>
        <ecNumber evidence="2">2.7.7.7</ecNumber>
    </recommendedName>
</protein>
<organism evidence="10 11">
    <name type="scientific">Ladona fulva</name>
    <name type="common">Scarce chaser dragonfly</name>
    <name type="synonym">Libellula fulva</name>
    <dbReference type="NCBI Taxonomy" id="123851"/>
    <lineage>
        <taxon>Eukaryota</taxon>
        <taxon>Metazoa</taxon>
        <taxon>Ecdysozoa</taxon>
        <taxon>Arthropoda</taxon>
        <taxon>Hexapoda</taxon>
        <taxon>Insecta</taxon>
        <taxon>Pterygota</taxon>
        <taxon>Palaeoptera</taxon>
        <taxon>Odonata</taxon>
        <taxon>Epiprocta</taxon>
        <taxon>Anisoptera</taxon>
        <taxon>Libelluloidea</taxon>
        <taxon>Libellulidae</taxon>
        <taxon>Ladona</taxon>
    </lineage>
</organism>
<evidence type="ECO:0000256" key="7">
    <source>
        <dbReference type="ARBA" id="ARBA00023125"/>
    </source>
</evidence>
<sequence length="375" mass="43024">MEMRFESTMAKRADLLKGDCELIEMWECAFHQYLQGNNEMKMYLEKHPLTFKKPFDPRDAFFCSRTNADICSLYPYINKWKKYPVGHPVIYVGDECPPREKCEGVIKCTVLPPRDIYHPARPYRFDGKLTFPLCRTCLERNVQRSCPHEDEEDRAITGTWVTDEVKKAVQKGYAILAMHEIWNYSVTVYDKSVNDGGLFLGYIDNFLKLKQEASGWPEQCQTSSERDDFIKASKEREATLSLNSLWGKFAQRNDLPQTTIVNEFEELAKILSDPSIDVRGILPVDDVLFVNSVIQKKALKSSAFTNIPIACYTTAQARLVLYEYLEKLGERAIYWDTDSVMGESNILGHRQCNVCGKVGEWSPPIGPYLGDVTNE</sequence>
<evidence type="ECO:0000256" key="2">
    <source>
        <dbReference type="ARBA" id="ARBA00012417"/>
    </source>
</evidence>
<gene>
    <name evidence="10" type="ORF">J437_LFUL018820</name>
</gene>
<evidence type="ECO:0000256" key="4">
    <source>
        <dbReference type="ARBA" id="ARBA00022695"/>
    </source>
</evidence>
<dbReference type="AlphaFoldDB" id="A0A8K0KSH8"/>
<evidence type="ECO:0000259" key="9">
    <source>
        <dbReference type="Pfam" id="PF03175"/>
    </source>
</evidence>
<evidence type="ECO:0000313" key="10">
    <source>
        <dbReference type="EMBL" id="KAG8238965.1"/>
    </source>
</evidence>
<evidence type="ECO:0000256" key="6">
    <source>
        <dbReference type="ARBA" id="ARBA00022932"/>
    </source>
</evidence>
<proteinExistence type="inferred from homology"/>
<accession>A0A8K0KSH8</accession>
<name>A0A8K0KSH8_LADFU</name>
<dbReference type="OrthoDB" id="6119432at2759"/>
<dbReference type="SUPFAM" id="SSF56672">
    <property type="entry name" value="DNA/RNA polymerases"/>
    <property type="match status" value="1"/>
</dbReference>
<comment type="catalytic activity">
    <reaction evidence="8">
        <text>DNA(n) + a 2'-deoxyribonucleoside 5'-triphosphate = DNA(n+1) + diphosphate</text>
        <dbReference type="Rhea" id="RHEA:22508"/>
        <dbReference type="Rhea" id="RHEA-COMP:17339"/>
        <dbReference type="Rhea" id="RHEA-COMP:17340"/>
        <dbReference type="ChEBI" id="CHEBI:33019"/>
        <dbReference type="ChEBI" id="CHEBI:61560"/>
        <dbReference type="ChEBI" id="CHEBI:173112"/>
        <dbReference type="EC" id="2.7.7.7"/>
    </reaction>
</comment>
<keyword evidence="3" id="KW-0808">Transferase</keyword>
<comment type="caution">
    <text evidence="10">The sequence shown here is derived from an EMBL/GenBank/DDBJ whole genome shotgun (WGS) entry which is preliminary data.</text>
</comment>